<dbReference type="AlphaFoldDB" id="C1MJQ6"/>
<feature type="region of interest" description="Disordered" evidence="1">
    <location>
        <begin position="35"/>
        <end position="54"/>
    </location>
</feature>
<accession>C1MJQ6</accession>
<dbReference type="Proteomes" id="UP000001876">
    <property type="component" value="Unassembled WGS sequence"/>
</dbReference>
<name>C1MJQ6_MICPC</name>
<proteinExistence type="predicted"/>
<feature type="compositionally biased region" description="Acidic residues" evidence="1">
    <location>
        <begin position="126"/>
        <end position="147"/>
    </location>
</feature>
<keyword evidence="3" id="KW-1185">Reference proteome</keyword>
<dbReference type="Gene3D" id="3.40.50.150">
    <property type="entry name" value="Vaccinia Virus protein VP39"/>
    <property type="match status" value="1"/>
</dbReference>
<evidence type="ECO:0000313" key="2">
    <source>
        <dbReference type="EMBL" id="EEH59629.1"/>
    </source>
</evidence>
<dbReference type="EMBL" id="GG663736">
    <property type="protein sequence ID" value="EEH59629.1"/>
    <property type="molecule type" value="Genomic_DNA"/>
</dbReference>
<evidence type="ECO:0000313" key="3">
    <source>
        <dbReference type="Proteomes" id="UP000001876"/>
    </source>
</evidence>
<dbReference type="RefSeq" id="XP_003056253.1">
    <property type="nucleotide sequence ID" value="XM_003056207.1"/>
</dbReference>
<gene>
    <name evidence="2" type="ORF">MICPUCDRAFT_55057</name>
</gene>
<evidence type="ECO:0000256" key="1">
    <source>
        <dbReference type="SAM" id="MobiDB-lite"/>
    </source>
</evidence>
<dbReference type="OrthoDB" id="276151at2759"/>
<dbReference type="InterPro" id="IPR029063">
    <property type="entry name" value="SAM-dependent_MTases_sf"/>
</dbReference>
<organism evidence="3">
    <name type="scientific">Micromonas pusilla (strain CCMP1545)</name>
    <name type="common">Picoplanktonic green alga</name>
    <dbReference type="NCBI Taxonomy" id="564608"/>
    <lineage>
        <taxon>Eukaryota</taxon>
        <taxon>Viridiplantae</taxon>
        <taxon>Chlorophyta</taxon>
        <taxon>Mamiellophyceae</taxon>
        <taxon>Mamiellales</taxon>
        <taxon>Mamiellaceae</taxon>
        <taxon>Micromonas</taxon>
    </lineage>
</organism>
<protein>
    <submittedName>
        <fullName evidence="2">Predicted protein</fullName>
    </submittedName>
</protein>
<feature type="region of interest" description="Disordered" evidence="1">
    <location>
        <begin position="103"/>
        <end position="149"/>
    </location>
</feature>
<dbReference type="KEGG" id="mpp:MICPUCDRAFT_55057"/>
<sequence>MTYLASCGHRVYGIEISTEAIEAFFDDAGLPRSVDDADAHARPRARAGAGSGLGSRDDDDGFGFGFDEDWRGAKNVKRVHSSGNIAIAEGDLFGLGVWTGRRDGSEGPRAARRGGRGEGRRHFFLNDDDDDDDDGLDDAFDDDDDADADARVGARGSISFREEALRRVLSMRTFFTPQPRFQ</sequence>
<reference evidence="2 3" key="1">
    <citation type="journal article" date="2009" name="Science">
        <title>Green evolution and dynamic adaptations revealed by genomes of the marine picoeukaryotes Micromonas.</title>
        <authorList>
            <person name="Worden A.Z."/>
            <person name="Lee J.H."/>
            <person name="Mock T."/>
            <person name="Rouze P."/>
            <person name="Simmons M.P."/>
            <person name="Aerts A.L."/>
            <person name="Allen A.E."/>
            <person name="Cuvelier M.L."/>
            <person name="Derelle E."/>
            <person name="Everett M.V."/>
            <person name="Foulon E."/>
            <person name="Grimwood J."/>
            <person name="Gundlach H."/>
            <person name="Henrissat B."/>
            <person name="Napoli C."/>
            <person name="McDonald S.M."/>
            <person name="Parker M.S."/>
            <person name="Rombauts S."/>
            <person name="Salamov A."/>
            <person name="Von Dassow P."/>
            <person name="Badger J.H."/>
            <person name="Coutinho P.M."/>
            <person name="Demir E."/>
            <person name="Dubchak I."/>
            <person name="Gentemann C."/>
            <person name="Eikrem W."/>
            <person name="Gready J.E."/>
            <person name="John U."/>
            <person name="Lanier W."/>
            <person name="Lindquist E.A."/>
            <person name="Lucas S."/>
            <person name="Mayer K.F."/>
            <person name="Moreau H."/>
            <person name="Not F."/>
            <person name="Otillar R."/>
            <person name="Panaud O."/>
            <person name="Pangilinan J."/>
            <person name="Paulsen I."/>
            <person name="Piegu B."/>
            <person name="Poliakov A."/>
            <person name="Robbens S."/>
            <person name="Schmutz J."/>
            <person name="Toulza E."/>
            <person name="Wyss T."/>
            <person name="Zelensky A."/>
            <person name="Zhou K."/>
            <person name="Armbrust E.V."/>
            <person name="Bhattacharya D."/>
            <person name="Goodenough U.W."/>
            <person name="Van de Peer Y."/>
            <person name="Grigoriev I.V."/>
        </authorList>
    </citation>
    <scope>NUCLEOTIDE SEQUENCE [LARGE SCALE GENOMIC DNA]</scope>
    <source>
        <strain evidence="2 3">CCMP1545</strain>
    </source>
</reference>
<feature type="compositionally biased region" description="Basic and acidic residues" evidence="1">
    <location>
        <begin position="115"/>
        <end position="125"/>
    </location>
</feature>
<dbReference type="GeneID" id="9681424"/>